<keyword evidence="2" id="KW-1185">Reference proteome</keyword>
<protein>
    <submittedName>
        <fullName evidence="1">Uncharacterized protein</fullName>
    </submittedName>
</protein>
<gene>
    <name evidence="1" type="ORF">RRG08_025526</name>
</gene>
<organism evidence="1 2">
    <name type="scientific">Elysia crispata</name>
    <name type="common">lettuce slug</name>
    <dbReference type="NCBI Taxonomy" id="231223"/>
    <lineage>
        <taxon>Eukaryota</taxon>
        <taxon>Metazoa</taxon>
        <taxon>Spiralia</taxon>
        <taxon>Lophotrochozoa</taxon>
        <taxon>Mollusca</taxon>
        <taxon>Gastropoda</taxon>
        <taxon>Heterobranchia</taxon>
        <taxon>Euthyneura</taxon>
        <taxon>Panpulmonata</taxon>
        <taxon>Sacoglossa</taxon>
        <taxon>Placobranchoidea</taxon>
        <taxon>Plakobranchidae</taxon>
        <taxon>Elysia</taxon>
    </lineage>
</organism>
<reference evidence="1" key="1">
    <citation type="journal article" date="2023" name="G3 (Bethesda)">
        <title>A reference genome for the long-term kleptoplast-retaining sea slug Elysia crispata morphotype clarki.</title>
        <authorList>
            <person name="Eastman K.E."/>
            <person name="Pendleton A.L."/>
            <person name="Shaikh M.A."/>
            <person name="Suttiyut T."/>
            <person name="Ogas R."/>
            <person name="Tomko P."/>
            <person name="Gavelis G."/>
            <person name="Widhalm J.R."/>
            <person name="Wisecaver J.H."/>
        </authorList>
    </citation>
    <scope>NUCLEOTIDE SEQUENCE</scope>
    <source>
        <strain evidence="1">ECLA1</strain>
    </source>
</reference>
<proteinExistence type="predicted"/>
<accession>A0AAE1A1L8</accession>
<dbReference type="EMBL" id="JAWDGP010002858">
    <property type="protein sequence ID" value="KAK3779238.1"/>
    <property type="molecule type" value="Genomic_DNA"/>
</dbReference>
<sequence>MVLTTYMTVVTLKSERISSLRDLILNHSTATFLSAEKLLCDFSPAFIIYMFPHDHQLPQHGKGWIEKNPVLDGTDRRKLTFVRQHVRLRVADNERR</sequence>
<dbReference type="Proteomes" id="UP001283361">
    <property type="component" value="Unassembled WGS sequence"/>
</dbReference>
<comment type="caution">
    <text evidence="1">The sequence shown here is derived from an EMBL/GenBank/DDBJ whole genome shotgun (WGS) entry which is preliminary data.</text>
</comment>
<evidence type="ECO:0000313" key="2">
    <source>
        <dbReference type="Proteomes" id="UP001283361"/>
    </source>
</evidence>
<name>A0AAE1A1L8_9GAST</name>
<evidence type="ECO:0000313" key="1">
    <source>
        <dbReference type="EMBL" id="KAK3779238.1"/>
    </source>
</evidence>
<dbReference type="AlphaFoldDB" id="A0AAE1A1L8"/>